<name>A0A372MEV2_9SPIR</name>
<sequence length="252" mass="28418">MLLRSEKCVQLITQLDSNLQLVHGYAMKCTFLGHSAFLLETDAYLLLFDYTKGAVSLPSSTKPLLVFASHRHADHYDTSIFSLAEREGHTVFFLSSDIPPTDIPFSCTINPMGPYEEDIVEGLVVKTLKSTDEGVAFVVEVEGKTIYFAGDLNHWHWEGESKQYNEEMANNYHKELALLPGHLDIAFVPVDPRLGSFYSLGAKDLVETVSVDMLVPMHMWEDYSVCSTLQKELGDRVKDVILLDTVPQTWRI</sequence>
<dbReference type="PANTHER" id="PTHR42967">
    <property type="entry name" value="METAL DEPENDENT HYDROLASE"/>
    <property type="match status" value="1"/>
</dbReference>
<dbReference type="Gene3D" id="3.60.15.10">
    <property type="entry name" value="Ribonuclease Z/Hydroxyacylglutathione hydrolase-like"/>
    <property type="match status" value="1"/>
</dbReference>
<gene>
    <name evidence="1" type="ORF">DYP60_11970</name>
</gene>
<proteinExistence type="predicted"/>
<keyword evidence="2" id="KW-1185">Reference proteome</keyword>
<evidence type="ECO:0000313" key="2">
    <source>
        <dbReference type="Proteomes" id="UP000264002"/>
    </source>
</evidence>
<organism evidence="1 2">
    <name type="scientific">Sphaerochaeta halotolerans</name>
    <dbReference type="NCBI Taxonomy" id="2293840"/>
    <lineage>
        <taxon>Bacteria</taxon>
        <taxon>Pseudomonadati</taxon>
        <taxon>Spirochaetota</taxon>
        <taxon>Spirochaetia</taxon>
        <taxon>Spirochaetales</taxon>
        <taxon>Sphaerochaetaceae</taxon>
        <taxon>Sphaerochaeta</taxon>
    </lineage>
</organism>
<dbReference type="Proteomes" id="UP000264002">
    <property type="component" value="Unassembled WGS sequence"/>
</dbReference>
<reference evidence="1 2" key="2">
    <citation type="submission" date="2018-09" db="EMBL/GenBank/DDBJ databases">
        <title>Genome of Sphaerochaeta halotolerans strain 4-11.</title>
        <authorList>
            <person name="Nazina T.N."/>
            <person name="Sokolova D.S."/>
        </authorList>
    </citation>
    <scope>NUCLEOTIDE SEQUENCE [LARGE SCALE GENOMIC DNA]</scope>
    <source>
        <strain evidence="1 2">4-11</strain>
    </source>
</reference>
<accession>A0A372MEV2</accession>
<evidence type="ECO:0000313" key="1">
    <source>
        <dbReference type="EMBL" id="RFU93983.1"/>
    </source>
</evidence>
<dbReference type="SUPFAM" id="SSF56281">
    <property type="entry name" value="Metallo-hydrolase/oxidoreductase"/>
    <property type="match status" value="1"/>
</dbReference>
<keyword evidence="1" id="KW-0378">Hydrolase</keyword>
<comment type="caution">
    <text evidence="1">The sequence shown here is derived from an EMBL/GenBank/DDBJ whole genome shotgun (WGS) entry which is preliminary data.</text>
</comment>
<dbReference type="GO" id="GO:0016787">
    <property type="term" value="F:hydrolase activity"/>
    <property type="evidence" value="ECO:0007669"/>
    <property type="project" value="UniProtKB-KW"/>
</dbReference>
<dbReference type="AlphaFoldDB" id="A0A372MEV2"/>
<dbReference type="InterPro" id="IPR036866">
    <property type="entry name" value="RibonucZ/Hydroxyglut_hydro"/>
</dbReference>
<dbReference type="Pfam" id="PF13483">
    <property type="entry name" value="Lactamase_B_3"/>
    <property type="match status" value="1"/>
</dbReference>
<dbReference type="EMBL" id="QUWK01000014">
    <property type="protein sequence ID" value="RFU93983.1"/>
    <property type="molecule type" value="Genomic_DNA"/>
</dbReference>
<reference evidence="2" key="1">
    <citation type="submission" date="2018-08" db="EMBL/GenBank/DDBJ databases">
        <authorList>
            <person name="Grouzdev D.S."/>
            <person name="Krutkina M.S."/>
        </authorList>
    </citation>
    <scope>NUCLEOTIDE SEQUENCE [LARGE SCALE GENOMIC DNA]</scope>
    <source>
        <strain evidence="2">4-11</strain>
    </source>
</reference>
<protein>
    <submittedName>
        <fullName evidence="1">MBL fold metallo-hydrolase</fullName>
    </submittedName>
</protein>
<dbReference type="PANTHER" id="PTHR42967:SF1">
    <property type="entry name" value="MBL FOLD METALLO-HYDROLASE"/>
    <property type="match status" value="1"/>
</dbReference>